<reference evidence="2 3" key="1">
    <citation type="journal article" date="2020" name="ISME J.">
        <title>Uncovering the hidden diversity of litter-decomposition mechanisms in mushroom-forming fungi.</title>
        <authorList>
            <person name="Floudas D."/>
            <person name="Bentzer J."/>
            <person name="Ahren D."/>
            <person name="Johansson T."/>
            <person name="Persson P."/>
            <person name="Tunlid A."/>
        </authorList>
    </citation>
    <scope>NUCLEOTIDE SEQUENCE [LARGE SCALE GENOMIC DNA]</scope>
    <source>
        <strain evidence="2 3">CBS 101986</strain>
    </source>
</reference>
<name>A0A8H5BU49_9AGAR</name>
<feature type="compositionally biased region" description="Polar residues" evidence="1">
    <location>
        <begin position="206"/>
        <end position="218"/>
    </location>
</feature>
<feature type="compositionally biased region" description="Polar residues" evidence="1">
    <location>
        <begin position="1"/>
        <end position="10"/>
    </location>
</feature>
<evidence type="ECO:0000313" key="3">
    <source>
        <dbReference type="Proteomes" id="UP000567179"/>
    </source>
</evidence>
<feature type="compositionally biased region" description="Low complexity" evidence="1">
    <location>
        <begin position="219"/>
        <end position="247"/>
    </location>
</feature>
<dbReference type="EMBL" id="JAACJJ010000002">
    <property type="protein sequence ID" value="KAF5329388.1"/>
    <property type="molecule type" value="Genomic_DNA"/>
</dbReference>
<feature type="region of interest" description="Disordered" evidence="1">
    <location>
        <begin position="1"/>
        <end position="67"/>
    </location>
</feature>
<feature type="compositionally biased region" description="Low complexity" evidence="1">
    <location>
        <begin position="30"/>
        <end position="44"/>
    </location>
</feature>
<gene>
    <name evidence="2" type="ORF">D9619_008955</name>
</gene>
<feature type="compositionally biased region" description="Pro residues" evidence="1">
    <location>
        <begin position="286"/>
        <end position="297"/>
    </location>
</feature>
<keyword evidence="3" id="KW-1185">Reference proteome</keyword>
<evidence type="ECO:0000313" key="2">
    <source>
        <dbReference type="EMBL" id="KAF5329388.1"/>
    </source>
</evidence>
<dbReference type="Proteomes" id="UP000567179">
    <property type="component" value="Unassembled WGS sequence"/>
</dbReference>
<evidence type="ECO:0000256" key="1">
    <source>
        <dbReference type="SAM" id="MobiDB-lite"/>
    </source>
</evidence>
<protein>
    <submittedName>
        <fullName evidence="2">Uncharacterized protein</fullName>
    </submittedName>
</protein>
<dbReference type="OrthoDB" id="3253810at2759"/>
<sequence>MNSGTATATATYHLRPVHDTHSPPPEFIKPTTPRQRRPLSPSSLRDVDLSQAPDGLPSRKYPAPPTGHDLMAMFPPAPPEAFHEMRPGPTSGFFQKQERAFFAKAGKEIVRVHVEVDFPNGVAQVMGGEHAGAMMQQQRKRGRSASSSQNPPIVGTGARPWLAGPPPPQQSQQQHQGSNSTGHSPVAPSPVPSNNGPYSQHGMPISITTPATSNIHTIPTTVVPGGVSSTPTSSSSSRPPSHRSSSTGGSGMYPPPTITGPGGSPTSPTHPHSQHAPHPSHHAPPPHHAQMMPPPQHHPNMHAHRMPPPPDPMVIQQGGHPHHSPHAPPPGHPGHPVQPTHGMHSQTHSPPRDDGAPPPGQGAVGPYDDEVWHKPTPFADRRRAGKHTKRVIVRT</sequence>
<organism evidence="2 3">
    <name type="scientific">Psilocybe cf. subviscida</name>
    <dbReference type="NCBI Taxonomy" id="2480587"/>
    <lineage>
        <taxon>Eukaryota</taxon>
        <taxon>Fungi</taxon>
        <taxon>Dikarya</taxon>
        <taxon>Basidiomycota</taxon>
        <taxon>Agaricomycotina</taxon>
        <taxon>Agaricomycetes</taxon>
        <taxon>Agaricomycetidae</taxon>
        <taxon>Agaricales</taxon>
        <taxon>Agaricineae</taxon>
        <taxon>Strophariaceae</taxon>
        <taxon>Psilocybe</taxon>
    </lineage>
</organism>
<feature type="region of interest" description="Disordered" evidence="1">
    <location>
        <begin position="132"/>
        <end position="395"/>
    </location>
</feature>
<accession>A0A8H5BU49</accession>
<feature type="compositionally biased region" description="Basic residues" evidence="1">
    <location>
        <begin position="383"/>
        <end position="395"/>
    </location>
</feature>
<proteinExistence type="predicted"/>
<feature type="compositionally biased region" description="Basic residues" evidence="1">
    <location>
        <begin position="272"/>
        <end position="285"/>
    </location>
</feature>
<comment type="caution">
    <text evidence="2">The sequence shown here is derived from an EMBL/GenBank/DDBJ whole genome shotgun (WGS) entry which is preliminary data.</text>
</comment>
<dbReference type="AlphaFoldDB" id="A0A8H5BU49"/>